<dbReference type="AlphaFoldDB" id="A0A7X0P6D9"/>
<reference evidence="1 2" key="1">
    <citation type="submission" date="2020-08" db="EMBL/GenBank/DDBJ databases">
        <title>Sequencing the genomes of 1000 actinobacteria strains.</title>
        <authorList>
            <person name="Klenk H.-P."/>
        </authorList>
    </citation>
    <scope>NUCLEOTIDE SEQUENCE [LARGE SCALE GENOMIC DNA]</scope>
    <source>
        <strain evidence="1 2">DSM 43768</strain>
    </source>
</reference>
<accession>A0A7X0P6D9</accession>
<organism evidence="1 2">
    <name type="scientific">Nonomuraea rubra</name>
    <dbReference type="NCBI Taxonomy" id="46180"/>
    <lineage>
        <taxon>Bacteria</taxon>
        <taxon>Bacillati</taxon>
        <taxon>Actinomycetota</taxon>
        <taxon>Actinomycetes</taxon>
        <taxon>Streptosporangiales</taxon>
        <taxon>Streptosporangiaceae</taxon>
        <taxon>Nonomuraea</taxon>
    </lineage>
</organism>
<sequence length="87" mass="9411">MKPPVTVSPEEAVPSPTVPPAVRKRLLEIAKNGISTTDAADTLGLTVREVWRYLELLRVAGVVHLQASDEGGRGAEWKTGRPPRRSA</sequence>
<name>A0A7X0P6D9_9ACTN</name>
<proteinExistence type="predicted"/>
<dbReference type="Proteomes" id="UP000565579">
    <property type="component" value="Unassembled WGS sequence"/>
</dbReference>
<comment type="caution">
    <text evidence="1">The sequence shown here is derived from an EMBL/GenBank/DDBJ whole genome shotgun (WGS) entry which is preliminary data.</text>
</comment>
<dbReference type="RefSeq" id="WP_185110590.1">
    <property type="nucleotide sequence ID" value="NZ_BAAAXY010000150.1"/>
</dbReference>
<gene>
    <name evidence="1" type="ORF">HD593_010899</name>
</gene>
<evidence type="ECO:0000313" key="2">
    <source>
        <dbReference type="Proteomes" id="UP000565579"/>
    </source>
</evidence>
<protein>
    <submittedName>
        <fullName evidence="1">Putative ArsR family transcriptional regulator</fullName>
    </submittedName>
</protein>
<evidence type="ECO:0000313" key="1">
    <source>
        <dbReference type="EMBL" id="MBB6556104.1"/>
    </source>
</evidence>
<keyword evidence="2" id="KW-1185">Reference proteome</keyword>
<dbReference type="EMBL" id="JACHMI010000001">
    <property type="protein sequence ID" value="MBB6556104.1"/>
    <property type="molecule type" value="Genomic_DNA"/>
</dbReference>